<evidence type="ECO:0000313" key="3">
    <source>
        <dbReference type="Proteomes" id="UP000324832"/>
    </source>
</evidence>
<reference evidence="2 3" key="1">
    <citation type="submission" date="2017-07" db="EMBL/GenBank/DDBJ databases">
        <authorList>
            <person name="Talla V."/>
            <person name="Backstrom N."/>
        </authorList>
    </citation>
    <scope>NUCLEOTIDE SEQUENCE [LARGE SCALE GENOMIC DNA]</scope>
</reference>
<protein>
    <submittedName>
        <fullName evidence="2">Uncharacterized protein</fullName>
    </submittedName>
</protein>
<name>A0A5E4QUU4_9NEOP</name>
<keyword evidence="3" id="KW-1185">Reference proteome</keyword>
<evidence type="ECO:0000313" key="2">
    <source>
        <dbReference type="EMBL" id="VVD01374.1"/>
    </source>
</evidence>
<feature type="compositionally biased region" description="Low complexity" evidence="1">
    <location>
        <begin position="145"/>
        <end position="156"/>
    </location>
</feature>
<gene>
    <name evidence="2" type="ORF">LSINAPIS_LOCUS11806</name>
</gene>
<feature type="compositionally biased region" description="Basic and acidic residues" evidence="1">
    <location>
        <begin position="199"/>
        <end position="219"/>
    </location>
</feature>
<dbReference type="Gene3D" id="1.25.10.10">
    <property type="entry name" value="Leucine-rich Repeat Variant"/>
    <property type="match status" value="1"/>
</dbReference>
<dbReference type="InterPro" id="IPR011989">
    <property type="entry name" value="ARM-like"/>
</dbReference>
<proteinExistence type="predicted"/>
<feature type="region of interest" description="Disordered" evidence="1">
    <location>
        <begin position="125"/>
        <end position="219"/>
    </location>
</feature>
<accession>A0A5E4QUU4</accession>
<evidence type="ECO:0000256" key="1">
    <source>
        <dbReference type="SAM" id="MobiDB-lite"/>
    </source>
</evidence>
<dbReference type="AlphaFoldDB" id="A0A5E4QUU4"/>
<dbReference type="EMBL" id="FZQP02005332">
    <property type="protein sequence ID" value="VVD01374.1"/>
    <property type="molecule type" value="Genomic_DNA"/>
</dbReference>
<dbReference type="Proteomes" id="UP000324832">
    <property type="component" value="Unassembled WGS sequence"/>
</dbReference>
<sequence length="373" mass="41341">MDAHTKVYSLLLDAISELLLVHWQHLKDWLYQLMLLMKLGTDILGSVQSKIMKTLDTKAAALRGNTIPVRAISKVSSFANEPRSGDVRFTGIMNELPVETQNIVNGVVQQHQAVIVHCGPTLRRAASAPRRTCTPGSARPPPRYTPTRRNIPTRSAETTRRARTLASARCQTEVLGRAASADSSEDANSTKESSPTPHHRADYLHPHSEYASGRDKLKPYDTDENGLIITRCGLRETEVLKELSALDVNTASPDKFERLLLATHEILNSADKENSDNASAIHNSQSTGWGSVQERAATEAVRVLVWLCRREETRPLWRDYFDLILLKLINAYGSPGKELLSDHQNSNVRKAAVFCLVYISKQRDEANKGGGGS</sequence>
<organism evidence="2 3">
    <name type="scientific">Leptidea sinapis</name>
    <dbReference type="NCBI Taxonomy" id="189913"/>
    <lineage>
        <taxon>Eukaryota</taxon>
        <taxon>Metazoa</taxon>
        <taxon>Ecdysozoa</taxon>
        <taxon>Arthropoda</taxon>
        <taxon>Hexapoda</taxon>
        <taxon>Insecta</taxon>
        <taxon>Pterygota</taxon>
        <taxon>Neoptera</taxon>
        <taxon>Endopterygota</taxon>
        <taxon>Lepidoptera</taxon>
        <taxon>Glossata</taxon>
        <taxon>Ditrysia</taxon>
        <taxon>Papilionoidea</taxon>
        <taxon>Pieridae</taxon>
        <taxon>Dismorphiinae</taxon>
        <taxon>Leptidea</taxon>
    </lineage>
</organism>